<feature type="region of interest" description="Disordered" evidence="1">
    <location>
        <begin position="88"/>
        <end position="118"/>
    </location>
</feature>
<dbReference type="EMBL" id="SRLO01000043">
    <property type="protein sequence ID" value="TNN81921.1"/>
    <property type="molecule type" value="Genomic_DNA"/>
</dbReference>
<dbReference type="Proteomes" id="UP000314294">
    <property type="component" value="Unassembled WGS sequence"/>
</dbReference>
<reference evidence="2 3" key="1">
    <citation type="submission" date="2019-03" db="EMBL/GenBank/DDBJ databases">
        <title>First draft genome of Liparis tanakae, snailfish: a comprehensive survey of snailfish specific genes.</title>
        <authorList>
            <person name="Kim W."/>
            <person name="Song I."/>
            <person name="Jeong J.-H."/>
            <person name="Kim D."/>
            <person name="Kim S."/>
            <person name="Ryu S."/>
            <person name="Song J.Y."/>
            <person name="Lee S.K."/>
        </authorList>
    </citation>
    <scope>NUCLEOTIDE SEQUENCE [LARGE SCALE GENOMIC DNA]</scope>
    <source>
        <tissue evidence="2">Muscle</tissue>
    </source>
</reference>
<evidence type="ECO:0000313" key="2">
    <source>
        <dbReference type="EMBL" id="TNN81921.1"/>
    </source>
</evidence>
<gene>
    <name evidence="2" type="ORF">EYF80_007829</name>
</gene>
<accession>A0A4Z2IVR4</accession>
<name>A0A4Z2IVR4_9TELE</name>
<proteinExistence type="predicted"/>
<sequence length="141" mass="14824">MGSRIWNDMIISKEPLPHTTDIIVSSLLLSPMSQCVFLSKETCSGSMSMLEEPILYGALTYGGLEAGSVRSTLLDSISVESSVLHAEQHPASIGLDRLSESTSDGKHDSDPGRSPGPGGRLETGCVCAPLRFWCTGAGAAV</sequence>
<organism evidence="2 3">
    <name type="scientific">Liparis tanakae</name>
    <name type="common">Tanaka's snailfish</name>
    <dbReference type="NCBI Taxonomy" id="230148"/>
    <lineage>
        <taxon>Eukaryota</taxon>
        <taxon>Metazoa</taxon>
        <taxon>Chordata</taxon>
        <taxon>Craniata</taxon>
        <taxon>Vertebrata</taxon>
        <taxon>Euteleostomi</taxon>
        <taxon>Actinopterygii</taxon>
        <taxon>Neopterygii</taxon>
        <taxon>Teleostei</taxon>
        <taxon>Neoteleostei</taxon>
        <taxon>Acanthomorphata</taxon>
        <taxon>Eupercaria</taxon>
        <taxon>Perciformes</taxon>
        <taxon>Cottioidei</taxon>
        <taxon>Cottales</taxon>
        <taxon>Liparidae</taxon>
        <taxon>Liparis</taxon>
    </lineage>
</organism>
<keyword evidence="3" id="KW-1185">Reference proteome</keyword>
<evidence type="ECO:0000313" key="3">
    <source>
        <dbReference type="Proteomes" id="UP000314294"/>
    </source>
</evidence>
<comment type="caution">
    <text evidence="2">The sequence shown here is derived from an EMBL/GenBank/DDBJ whole genome shotgun (WGS) entry which is preliminary data.</text>
</comment>
<evidence type="ECO:0000256" key="1">
    <source>
        <dbReference type="SAM" id="MobiDB-lite"/>
    </source>
</evidence>
<protein>
    <submittedName>
        <fullName evidence="2">Uncharacterized protein</fullName>
    </submittedName>
</protein>
<dbReference type="AlphaFoldDB" id="A0A4Z2IVR4"/>
<feature type="compositionally biased region" description="Basic and acidic residues" evidence="1">
    <location>
        <begin position="97"/>
        <end position="111"/>
    </location>
</feature>